<dbReference type="GeneID" id="18255065"/>
<evidence type="ECO:0000313" key="2">
    <source>
        <dbReference type="EMBL" id="EGS23359.1"/>
    </source>
</evidence>
<feature type="region of interest" description="Disordered" evidence="1">
    <location>
        <begin position="788"/>
        <end position="820"/>
    </location>
</feature>
<feature type="compositionally biased region" description="Polar residues" evidence="1">
    <location>
        <begin position="158"/>
        <end position="169"/>
    </location>
</feature>
<dbReference type="KEGG" id="cthr:CTHT_0010270"/>
<dbReference type="Proteomes" id="UP000008066">
    <property type="component" value="Unassembled WGS sequence"/>
</dbReference>
<reference evidence="2 3" key="1">
    <citation type="journal article" date="2011" name="Cell">
        <title>Insight into structure and assembly of the nuclear pore complex by utilizing the genome of a eukaryotic thermophile.</title>
        <authorList>
            <person name="Amlacher S."/>
            <person name="Sarges P."/>
            <person name="Flemming D."/>
            <person name="van Noort V."/>
            <person name="Kunze R."/>
            <person name="Devos D.P."/>
            <person name="Arumugam M."/>
            <person name="Bork P."/>
            <person name="Hurt E."/>
        </authorList>
    </citation>
    <scope>NUCLEOTIDE SEQUENCE [LARGE SCALE GENOMIC DNA]</scope>
    <source>
        <strain evidence="3">DSM 1495 / CBS 144.50 / IMI 039719</strain>
    </source>
</reference>
<accession>G0S0J8</accession>
<feature type="compositionally biased region" description="Polar residues" evidence="1">
    <location>
        <begin position="643"/>
        <end position="654"/>
    </location>
</feature>
<dbReference type="OrthoDB" id="3439035at2759"/>
<dbReference type="RefSeq" id="XP_006691550.1">
    <property type="nucleotide sequence ID" value="XM_006691487.1"/>
</dbReference>
<feature type="compositionally biased region" description="Polar residues" evidence="1">
    <location>
        <begin position="343"/>
        <end position="363"/>
    </location>
</feature>
<dbReference type="EMBL" id="GL988037">
    <property type="protein sequence ID" value="EGS23359.1"/>
    <property type="molecule type" value="Genomic_DNA"/>
</dbReference>
<name>G0S0J8_CHATD</name>
<protein>
    <submittedName>
        <fullName evidence="2">Uncharacterized protein</fullName>
    </submittedName>
</protein>
<feature type="compositionally biased region" description="Polar residues" evidence="1">
    <location>
        <begin position="22"/>
        <end position="33"/>
    </location>
</feature>
<evidence type="ECO:0000313" key="3">
    <source>
        <dbReference type="Proteomes" id="UP000008066"/>
    </source>
</evidence>
<organism evidence="3">
    <name type="scientific">Chaetomium thermophilum (strain DSM 1495 / CBS 144.50 / IMI 039719)</name>
    <name type="common">Thermochaetoides thermophila</name>
    <dbReference type="NCBI Taxonomy" id="759272"/>
    <lineage>
        <taxon>Eukaryota</taxon>
        <taxon>Fungi</taxon>
        <taxon>Dikarya</taxon>
        <taxon>Ascomycota</taxon>
        <taxon>Pezizomycotina</taxon>
        <taxon>Sordariomycetes</taxon>
        <taxon>Sordariomycetidae</taxon>
        <taxon>Sordariales</taxon>
        <taxon>Chaetomiaceae</taxon>
        <taxon>Thermochaetoides</taxon>
    </lineage>
</organism>
<dbReference type="AlphaFoldDB" id="G0S0J8"/>
<gene>
    <name evidence="2" type="ORF">CTHT_0010270</name>
</gene>
<feature type="compositionally biased region" description="Polar residues" evidence="1">
    <location>
        <begin position="114"/>
        <end position="130"/>
    </location>
</feature>
<feature type="compositionally biased region" description="Polar residues" evidence="1">
    <location>
        <begin position="195"/>
        <end position="215"/>
    </location>
</feature>
<dbReference type="eggNOG" id="ENOG502SBBS">
    <property type="taxonomic scope" value="Eukaryota"/>
</dbReference>
<feature type="compositionally biased region" description="Low complexity" evidence="1">
    <location>
        <begin position="131"/>
        <end position="147"/>
    </location>
</feature>
<feature type="region of interest" description="Disordered" evidence="1">
    <location>
        <begin position="335"/>
        <end position="365"/>
    </location>
</feature>
<feature type="region of interest" description="Disordered" evidence="1">
    <location>
        <begin position="1"/>
        <end position="263"/>
    </location>
</feature>
<feature type="compositionally biased region" description="Acidic residues" evidence="1">
    <location>
        <begin position="796"/>
        <end position="805"/>
    </location>
</feature>
<sequence length="820" mass="89636">MERDGHEQVGAHPDPAPAQPKSRFTSQFVITSPSKRKSLFSLPTRPKDAPRPASSDGDSDTRPGHMTESKIPRPPQQRISLAEAYRIAEEEEVAHQGSPSPAPRSWRSLRRPGSAQTTANPNSVDTNSGNSPDDGSLSSQQSDMSDSTFDEKLRQHALETTGTDSSSRRNGLFSKSKIGAKIVETGIGLVRKTSRGNMDSTPFVQTGKTGPSGTWFSRRLSSRKRESGTSTPSRRSGDSAQGALNPYHDLHHGTALSGAETPNKGFAWQTDAEFTPSDLQASSTPPVAIGRSNTKIDEIRAREVELHSHHSVDNLAQTTRNTRLEDIRTLEAMISSTDDRQSGVPNSSPVPDGQSQAELSHSMAESRTREIERLSKGILAAATSDAHRNDQAGNEIHIPLFDMASKENRERSQKSSLLGMRLRRIESEVQSSLPVQTITVSQEALAHTCRDEDPFLKNQAGEIKHGHVLETQNIHHGDSLPSQDAGEDSGHLTTATKGTLEAELHAEEATGIPTSLQRTAEATVGQTELLGGTKNDVSSIAGFAPFRRRLSSESRLSKRASFVHSDSDPIERIEGEMKLFAPQDTLSERGSLRAPSPELEADRVVEETPKPVKVDPLTQPTPRITGAYVETPVAVKVEKTDDNASTDFNSNHNGVTDPLLNRDKQCSTDDDANKAGPLILRSRRETLTDSSPCSWSPDDPTWGYAIPVKLDQWVAGGYGRNLISRLKPQVSDWVADLWDAATGTDITTVDTSRYTWEQKRQHRRRLAKKGLIKPYVERRGDRAVFITRDSKSTHEDTDETAEDPGFETGAARVLNPGEGM</sequence>
<keyword evidence="3" id="KW-1185">Reference proteome</keyword>
<feature type="compositionally biased region" description="Basic and acidic residues" evidence="1">
    <location>
        <begin position="59"/>
        <end position="71"/>
    </location>
</feature>
<feature type="region of interest" description="Disordered" evidence="1">
    <location>
        <begin position="643"/>
        <end position="662"/>
    </location>
</feature>
<evidence type="ECO:0000256" key="1">
    <source>
        <dbReference type="SAM" id="MobiDB-lite"/>
    </source>
</evidence>
<proteinExistence type="predicted"/>
<dbReference type="HOGENOM" id="CLU_003582_0_0_1"/>